<dbReference type="EMBL" id="KQ993808">
    <property type="protein sequence ID" value="KZV48838.1"/>
    <property type="molecule type" value="Genomic_DNA"/>
</dbReference>
<gene>
    <name evidence="1" type="ORF">F511_15487</name>
</gene>
<proteinExistence type="predicted"/>
<organism evidence="1 2">
    <name type="scientific">Dorcoceras hygrometricum</name>
    <dbReference type="NCBI Taxonomy" id="472368"/>
    <lineage>
        <taxon>Eukaryota</taxon>
        <taxon>Viridiplantae</taxon>
        <taxon>Streptophyta</taxon>
        <taxon>Embryophyta</taxon>
        <taxon>Tracheophyta</taxon>
        <taxon>Spermatophyta</taxon>
        <taxon>Magnoliopsida</taxon>
        <taxon>eudicotyledons</taxon>
        <taxon>Gunneridae</taxon>
        <taxon>Pentapetalae</taxon>
        <taxon>asterids</taxon>
        <taxon>lamiids</taxon>
        <taxon>Lamiales</taxon>
        <taxon>Gesneriaceae</taxon>
        <taxon>Didymocarpoideae</taxon>
        <taxon>Trichosporeae</taxon>
        <taxon>Loxocarpinae</taxon>
        <taxon>Dorcoceras</taxon>
    </lineage>
</organism>
<evidence type="ECO:0000313" key="1">
    <source>
        <dbReference type="EMBL" id="KZV48838.1"/>
    </source>
</evidence>
<reference evidence="1 2" key="1">
    <citation type="journal article" date="2015" name="Proc. Natl. Acad. Sci. U.S.A.">
        <title>The resurrection genome of Boea hygrometrica: A blueprint for survival of dehydration.</title>
        <authorList>
            <person name="Xiao L."/>
            <person name="Yang G."/>
            <person name="Zhang L."/>
            <person name="Yang X."/>
            <person name="Zhao S."/>
            <person name="Ji Z."/>
            <person name="Zhou Q."/>
            <person name="Hu M."/>
            <person name="Wang Y."/>
            <person name="Chen M."/>
            <person name="Xu Y."/>
            <person name="Jin H."/>
            <person name="Xiao X."/>
            <person name="Hu G."/>
            <person name="Bao F."/>
            <person name="Hu Y."/>
            <person name="Wan P."/>
            <person name="Li L."/>
            <person name="Deng X."/>
            <person name="Kuang T."/>
            <person name="Xiang C."/>
            <person name="Zhu J.K."/>
            <person name="Oliver M.J."/>
            <person name="He Y."/>
        </authorList>
    </citation>
    <scope>NUCLEOTIDE SEQUENCE [LARGE SCALE GENOMIC DNA]</scope>
    <source>
        <strain evidence="2">cv. XS01</strain>
    </source>
</reference>
<sequence length="81" mass="8608">MILTVQKLFHHVSHTLFKFHLDPKTTNFGPTPTVPYIEDAYEISVIFISRPLLSLLLAAAGNPGFTAGRGFNPAGGALGGG</sequence>
<dbReference type="Proteomes" id="UP000250235">
    <property type="component" value="Unassembled WGS sequence"/>
</dbReference>
<dbReference type="AlphaFoldDB" id="A0A2Z7CPY2"/>
<accession>A0A2Z7CPY2</accession>
<protein>
    <submittedName>
        <fullName evidence="1">Uncharacterized protein</fullName>
    </submittedName>
</protein>
<evidence type="ECO:0000313" key="2">
    <source>
        <dbReference type="Proteomes" id="UP000250235"/>
    </source>
</evidence>
<keyword evidence="2" id="KW-1185">Reference proteome</keyword>
<name>A0A2Z7CPY2_9LAMI</name>